<dbReference type="Proteomes" id="UP000305948">
    <property type="component" value="Unassembled WGS sequence"/>
</dbReference>
<gene>
    <name evidence="1" type="ORF">OE88DRAFT_1655295</name>
</gene>
<proteinExistence type="predicted"/>
<protein>
    <submittedName>
        <fullName evidence="1">Uncharacterized protein</fullName>
    </submittedName>
</protein>
<sequence length="168" mass="19025">MFLKNYRGQYKHHDKFESPIRPSDAIAEGLSPAEAKGIIRSSAVRARIVATTTPSQRRRVSRCTGDMRCKDLICLFWYSHCVQHYSTACLNNKPCEGATLLLPVLYRSNNCLPARYVGCNMHMRPEFCERRQRGSQQEGRAGFAPALEVNNYLERSCALSIEQLPGVN</sequence>
<organism evidence="1 2">
    <name type="scientific">Heliocybe sulcata</name>
    <dbReference type="NCBI Taxonomy" id="5364"/>
    <lineage>
        <taxon>Eukaryota</taxon>
        <taxon>Fungi</taxon>
        <taxon>Dikarya</taxon>
        <taxon>Basidiomycota</taxon>
        <taxon>Agaricomycotina</taxon>
        <taxon>Agaricomycetes</taxon>
        <taxon>Gloeophyllales</taxon>
        <taxon>Gloeophyllaceae</taxon>
        <taxon>Heliocybe</taxon>
    </lineage>
</organism>
<evidence type="ECO:0000313" key="2">
    <source>
        <dbReference type="Proteomes" id="UP000305948"/>
    </source>
</evidence>
<dbReference type="EMBL" id="ML213506">
    <property type="protein sequence ID" value="TFK54563.1"/>
    <property type="molecule type" value="Genomic_DNA"/>
</dbReference>
<name>A0A5C3NB32_9AGAM</name>
<keyword evidence="2" id="KW-1185">Reference proteome</keyword>
<evidence type="ECO:0000313" key="1">
    <source>
        <dbReference type="EMBL" id="TFK54563.1"/>
    </source>
</evidence>
<accession>A0A5C3NB32</accession>
<reference evidence="1 2" key="1">
    <citation type="journal article" date="2019" name="Nat. Ecol. Evol.">
        <title>Megaphylogeny resolves global patterns of mushroom evolution.</title>
        <authorList>
            <person name="Varga T."/>
            <person name="Krizsan K."/>
            <person name="Foldi C."/>
            <person name="Dima B."/>
            <person name="Sanchez-Garcia M."/>
            <person name="Sanchez-Ramirez S."/>
            <person name="Szollosi G.J."/>
            <person name="Szarkandi J.G."/>
            <person name="Papp V."/>
            <person name="Albert L."/>
            <person name="Andreopoulos W."/>
            <person name="Angelini C."/>
            <person name="Antonin V."/>
            <person name="Barry K.W."/>
            <person name="Bougher N.L."/>
            <person name="Buchanan P."/>
            <person name="Buyck B."/>
            <person name="Bense V."/>
            <person name="Catcheside P."/>
            <person name="Chovatia M."/>
            <person name="Cooper J."/>
            <person name="Damon W."/>
            <person name="Desjardin D."/>
            <person name="Finy P."/>
            <person name="Geml J."/>
            <person name="Haridas S."/>
            <person name="Hughes K."/>
            <person name="Justo A."/>
            <person name="Karasinski D."/>
            <person name="Kautmanova I."/>
            <person name="Kiss B."/>
            <person name="Kocsube S."/>
            <person name="Kotiranta H."/>
            <person name="LaButti K.M."/>
            <person name="Lechner B.E."/>
            <person name="Liimatainen K."/>
            <person name="Lipzen A."/>
            <person name="Lukacs Z."/>
            <person name="Mihaltcheva S."/>
            <person name="Morgado L.N."/>
            <person name="Niskanen T."/>
            <person name="Noordeloos M.E."/>
            <person name="Ohm R.A."/>
            <person name="Ortiz-Santana B."/>
            <person name="Ovrebo C."/>
            <person name="Racz N."/>
            <person name="Riley R."/>
            <person name="Savchenko A."/>
            <person name="Shiryaev A."/>
            <person name="Soop K."/>
            <person name="Spirin V."/>
            <person name="Szebenyi C."/>
            <person name="Tomsovsky M."/>
            <person name="Tulloss R.E."/>
            <person name="Uehling J."/>
            <person name="Grigoriev I.V."/>
            <person name="Vagvolgyi C."/>
            <person name="Papp T."/>
            <person name="Martin F.M."/>
            <person name="Miettinen O."/>
            <person name="Hibbett D.S."/>
            <person name="Nagy L.G."/>
        </authorList>
    </citation>
    <scope>NUCLEOTIDE SEQUENCE [LARGE SCALE GENOMIC DNA]</scope>
    <source>
        <strain evidence="1 2">OMC1185</strain>
    </source>
</reference>
<dbReference type="AlphaFoldDB" id="A0A5C3NB32"/>